<evidence type="ECO:0000313" key="1">
    <source>
        <dbReference type="EMBL" id="TXB61828.1"/>
    </source>
</evidence>
<dbReference type="EMBL" id="VOOR01000044">
    <property type="protein sequence ID" value="TXB61828.1"/>
    <property type="molecule type" value="Genomic_DNA"/>
</dbReference>
<dbReference type="OrthoDB" id="788168at2"/>
<organism evidence="1 2">
    <name type="scientific">Phaeodactylibacter luteus</name>
    <dbReference type="NCBI Taxonomy" id="1564516"/>
    <lineage>
        <taxon>Bacteria</taxon>
        <taxon>Pseudomonadati</taxon>
        <taxon>Bacteroidota</taxon>
        <taxon>Saprospiria</taxon>
        <taxon>Saprospirales</taxon>
        <taxon>Haliscomenobacteraceae</taxon>
        <taxon>Phaeodactylibacter</taxon>
    </lineage>
</organism>
<accession>A0A5C6RH99</accession>
<keyword evidence="2" id="KW-1185">Reference proteome</keyword>
<reference evidence="1 2" key="1">
    <citation type="submission" date="2019-08" db="EMBL/GenBank/DDBJ databases">
        <title>Genome of Phaeodactylibacter luteus.</title>
        <authorList>
            <person name="Bowman J.P."/>
        </authorList>
    </citation>
    <scope>NUCLEOTIDE SEQUENCE [LARGE SCALE GENOMIC DNA]</scope>
    <source>
        <strain evidence="1 2">KCTC 42180</strain>
    </source>
</reference>
<dbReference type="AlphaFoldDB" id="A0A5C6RH99"/>
<comment type="caution">
    <text evidence="1">The sequence shown here is derived from an EMBL/GenBank/DDBJ whole genome shotgun (WGS) entry which is preliminary data.</text>
</comment>
<evidence type="ECO:0000313" key="2">
    <source>
        <dbReference type="Proteomes" id="UP000321580"/>
    </source>
</evidence>
<proteinExistence type="predicted"/>
<name>A0A5C6RH99_9BACT</name>
<gene>
    <name evidence="1" type="ORF">FRY97_17150</name>
</gene>
<protein>
    <submittedName>
        <fullName evidence="1">Uncharacterized protein</fullName>
    </submittedName>
</protein>
<sequence>MKRSMLFALLMGIGLLAPKVYAQYRDISAADYAQLQELEDTIALLAYAVVNDSLEEHRFGACREMIPRLVKALKTEHSFQYPFEQLKSVSIQYPRDSTFRIFTWQLYVGKDEYRYYGAVQLNTKELKLFPLLDRSFEVEAPEHEVLSPDGWYGAVYYNLRQVDGPEGPYYLLFGFDGNEFFRKRKLIDVLTFPKGEPQFGAPVFVHGPNRVKHRVLREYSAEVSTKLNYDDILEAIIFDHLVPQNGPYGEGMTYYPDGSYEGYRYEKDGRWHHVEKMFHEVSDEAPMPAPVLNNRSKNIFGEQK</sequence>
<dbReference type="Proteomes" id="UP000321580">
    <property type="component" value="Unassembled WGS sequence"/>
</dbReference>
<dbReference type="RefSeq" id="WP_147168798.1">
    <property type="nucleotide sequence ID" value="NZ_VOOR01000044.1"/>
</dbReference>